<feature type="compositionally biased region" description="Basic and acidic residues" evidence="1">
    <location>
        <begin position="190"/>
        <end position="201"/>
    </location>
</feature>
<evidence type="ECO:0000313" key="3">
    <source>
        <dbReference type="Proteomes" id="UP000676310"/>
    </source>
</evidence>
<dbReference type="GeneID" id="67022211"/>
<dbReference type="AlphaFoldDB" id="A0A8J2ILC2"/>
<name>A0A8J2ILC2_9PLEO</name>
<sequence length="447" mass="50290">MAREKRLAHKSPASPAEANRDIILFQLEYVRKNYSTEHRRSLVSHSMSEGTCVPDGFATQIVAEAQKPKRQRDLEKARSIIYRRQNGQSVTWAELDWAKTVCAREAKLEQAELAETTATEMKKQQWQKDQKRRIQETIAANRDTVFTQRMLNRIFLDEGDKSDSESDSDLDSVATDISALNPNSTPQDEGTERQKTPTRELGDDEIEVAEASGEMTQNSFSSLISSPISRAIATLRYEVDPADRPSWLTGLPKPFPHPALTALQDNEVTIRFWDNEIARLGNIRASLPPPSDQPSNGEWMYRHFGSTIEVMKKSSMGKGKEATSARVLWAYVVDGEEVEVRLDECGGLGQGKALRDEGVLVEQEEEEEQEEDQKIGVAAGKRQSEVDLDERDEEELEDGGENGFKAEAPSYANKGMAAEEDVMDFEQLGEDIFDEDVWARIIDVDDE</sequence>
<evidence type="ECO:0000313" key="2">
    <source>
        <dbReference type="EMBL" id="CAG5181987.1"/>
    </source>
</evidence>
<feature type="compositionally biased region" description="Polar residues" evidence="1">
    <location>
        <begin position="178"/>
        <end position="188"/>
    </location>
</feature>
<dbReference type="RefSeq" id="XP_043173506.1">
    <property type="nucleotide sequence ID" value="XM_043317571.1"/>
</dbReference>
<dbReference type="Proteomes" id="UP000676310">
    <property type="component" value="Unassembled WGS sequence"/>
</dbReference>
<gene>
    <name evidence="2" type="ORF">ALTATR162_LOCUS9935</name>
</gene>
<organism evidence="2 3">
    <name type="scientific">Alternaria atra</name>
    <dbReference type="NCBI Taxonomy" id="119953"/>
    <lineage>
        <taxon>Eukaryota</taxon>
        <taxon>Fungi</taxon>
        <taxon>Dikarya</taxon>
        <taxon>Ascomycota</taxon>
        <taxon>Pezizomycotina</taxon>
        <taxon>Dothideomycetes</taxon>
        <taxon>Pleosporomycetidae</taxon>
        <taxon>Pleosporales</taxon>
        <taxon>Pleosporineae</taxon>
        <taxon>Pleosporaceae</taxon>
        <taxon>Alternaria</taxon>
        <taxon>Alternaria sect. Ulocladioides</taxon>
    </lineage>
</organism>
<dbReference type="EMBL" id="CAJRGZ010000027">
    <property type="protein sequence ID" value="CAG5181987.1"/>
    <property type="molecule type" value="Genomic_DNA"/>
</dbReference>
<proteinExistence type="predicted"/>
<evidence type="ECO:0000256" key="1">
    <source>
        <dbReference type="SAM" id="MobiDB-lite"/>
    </source>
</evidence>
<accession>A0A8J2ILC2</accession>
<reference evidence="2" key="1">
    <citation type="submission" date="2021-05" db="EMBL/GenBank/DDBJ databases">
        <authorList>
            <person name="Stam R."/>
        </authorList>
    </citation>
    <scope>NUCLEOTIDE SEQUENCE</scope>
    <source>
        <strain evidence="2">CS162</strain>
    </source>
</reference>
<feature type="compositionally biased region" description="Acidic residues" evidence="1">
    <location>
        <begin position="362"/>
        <end position="371"/>
    </location>
</feature>
<dbReference type="OrthoDB" id="3689541at2759"/>
<feature type="region of interest" description="Disordered" evidence="1">
    <location>
        <begin position="362"/>
        <end position="417"/>
    </location>
</feature>
<protein>
    <submittedName>
        <fullName evidence="2">Uncharacterized protein</fullName>
    </submittedName>
</protein>
<comment type="caution">
    <text evidence="2">The sequence shown here is derived from an EMBL/GenBank/DDBJ whole genome shotgun (WGS) entry which is preliminary data.</text>
</comment>
<feature type="region of interest" description="Disordered" evidence="1">
    <location>
        <begin position="158"/>
        <end position="202"/>
    </location>
</feature>
<keyword evidence="3" id="KW-1185">Reference proteome</keyword>
<feature type="compositionally biased region" description="Acidic residues" evidence="1">
    <location>
        <begin position="386"/>
        <end position="400"/>
    </location>
</feature>